<protein>
    <submittedName>
        <fullName evidence="1">Uncharacterized protein</fullName>
    </submittedName>
</protein>
<organism evidence="1 2">
    <name type="scientific">Auriscalpium vulgare</name>
    <dbReference type="NCBI Taxonomy" id="40419"/>
    <lineage>
        <taxon>Eukaryota</taxon>
        <taxon>Fungi</taxon>
        <taxon>Dikarya</taxon>
        <taxon>Basidiomycota</taxon>
        <taxon>Agaricomycotina</taxon>
        <taxon>Agaricomycetes</taxon>
        <taxon>Russulales</taxon>
        <taxon>Auriscalpiaceae</taxon>
        <taxon>Auriscalpium</taxon>
    </lineage>
</organism>
<dbReference type="Proteomes" id="UP000814033">
    <property type="component" value="Unassembled WGS sequence"/>
</dbReference>
<reference evidence="1" key="1">
    <citation type="submission" date="2021-02" db="EMBL/GenBank/DDBJ databases">
        <authorList>
            <consortium name="DOE Joint Genome Institute"/>
            <person name="Ahrendt S."/>
            <person name="Looney B.P."/>
            <person name="Miyauchi S."/>
            <person name="Morin E."/>
            <person name="Drula E."/>
            <person name="Courty P.E."/>
            <person name="Chicoki N."/>
            <person name="Fauchery L."/>
            <person name="Kohler A."/>
            <person name="Kuo A."/>
            <person name="Labutti K."/>
            <person name="Pangilinan J."/>
            <person name="Lipzen A."/>
            <person name="Riley R."/>
            <person name="Andreopoulos W."/>
            <person name="He G."/>
            <person name="Johnson J."/>
            <person name="Barry K.W."/>
            <person name="Grigoriev I.V."/>
            <person name="Nagy L."/>
            <person name="Hibbett D."/>
            <person name="Henrissat B."/>
            <person name="Matheny P.B."/>
            <person name="Labbe J."/>
            <person name="Martin F."/>
        </authorList>
    </citation>
    <scope>NUCLEOTIDE SEQUENCE</scope>
    <source>
        <strain evidence="1">FP105234-sp</strain>
    </source>
</reference>
<dbReference type="EMBL" id="MU275852">
    <property type="protein sequence ID" value="KAI0051385.1"/>
    <property type="molecule type" value="Genomic_DNA"/>
</dbReference>
<evidence type="ECO:0000313" key="2">
    <source>
        <dbReference type="Proteomes" id="UP000814033"/>
    </source>
</evidence>
<name>A0ACB8S5Q5_9AGAM</name>
<gene>
    <name evidence="1" type="ORF">FA95DRAFT_1554452</name>
</gene>
<accession>A0ACB8S5Q5</accession>
<proteinExistence type="predicted"/>
<keyword evidence="2" id="KW-1185">Reference proteome</keyword>
<evidence type="ECO:0000313" key="1">
    <source>
        <dbReference type="EMBL" id="KAI0051385.1"/>
    </source>
</evidence>
<comment type="caution">
    <text evidence="1">The sequence shown here is derived from an EMBL/GenBank/DDBJ whole genome shotgun (WGS) entry which is preliminary data.</text>
</comment>
<sequence>MSFPRTVPPPITTAPATETTKINDQHRNRRFFLGPMPQRVVTDTEQLVTKRQKLRNVFKLSNHADAASEDDDPLEEVIQDYAYQFFLEQGGREEDWGSERERSVRQEMLRKWRESEWGRMWRARMKKGVDGAAAARARWVGGSFEIGDFVGVNIFDGEPPRSAQLPMSGRTGQSSLRSRSGFMSAATGETFVTAHSHISTPGAGPSQASFPQEDSTTRSADSSMDSHADTSNTSLLRSPGPSSRKPLGVSRLSKANSLPNPQPKSSSALNGRISALRKGGGKGKGVAKVVRVQSVALSEDFPARPAEVPARPSEVLNRTGSKIHMTSAAAAHEGNSATAPSVSFQELEDPAAVVMQDRMVVRVCYSTEENLGGLFDEQQHRSAQHLQYLDWREFMVVWRKNRVELYEDYTIPYKELVMGHKHLSFIVPLKHARTRLSLYSFVDLTFCLTCPPTPVHVGRSTYMPFHRKDGTNIFIFKAKSRSRATDWLWRLWTFTGGQLPPVIEITSPVLDTRVKIDVPEADPNKLDYSIFSRDNLVKLCLKTLRTVQDWELILKERMAEGADLEFAWRQDTKLDWVWWLDDVDGAPREAAVVAGLALCQAGKAARLEVRVREHVPSHMHLKDGRRLSEPPGIEGYVERIKPTSQMRQATYLTVHDGLLFTLVSSHPHPPHPPGAVPPPASADDDYYVWLRASEVRRGAAQIVHARGVIDLRAIVAVRRAFQVVPLMQEHVPTSVHPEWEEEELVRSEADRSGEDQEDAGGDEGLVGADVPKRRMRRSFELVMKTGRVLRFETYSAKVAVEWIERLRELVYYWKMRHYTDTRQEMDVVHFATGRPRITPHRMWHDEDKLRPPEAAENPNAVLPYLSSVYNWCAFDGCRSIAKAGRVFVRKGIHGQYKLVQLFLVAGRIVQFSIRSGSIYHKRHGKTIHLVDAYTASGVFAAQALPIGQYSPNAPPTARRYQDGLETDDLEEDTLFVVYYYPHSLTLNTGAGGEGAARIPALGADRKLMVCRTRSKVERDVWCWAINTEIEKVARAERDREAVLRQAGKLVPL</sequence>
<reference evidence="1" key="2">
    <citation type="journal article" date="2022" name="New Phytol.">
        <title>Evolutionary transition to the ectomycorrhizal habit in the genomes of a hyperdiverse lineage of mushroom-forming fungi.</title>
        <authorList>
            <person name="Looney B."/>
            <person name="Miyauchi S."/>
            <person name="Morin E."/>
            <person name="Drula E."/>
            <person name="Courty P.E."/>
            <person name="Kohler A."/>
            <person name="Kuo A."/>
            <person name="LaButti K."/>
            <person name="Pangilinan J."/>
            <person name="Lipzen A."/>
            <person name="Riley R."/>
            <person name="Andreopoulos W."/>
            <person name="He G."/>
            <person name="Johnson J."/>
            <person name="Nolan M."/>
            <person name="Tritt A."/>
            <person name="Barry K.W."/>
            <person name="Grigoriev I.V."/>
            <person name="Nagy L.G."/>
            <person name="Hibbett D."/>
            <person name="Henrissat B."/>
            <person name="Matheny P.B."/>
            <person name="Labbe J."/>
            <person name="Martin F.M."/>
        </authorList>
    </citation>
    <scope>NUCLEOTIDE SEQUENCE</scope>
    <source>
        <strain evidence="1">FP105234-sp</strain>
    </source>
</reference>